<dbReference type="InterPro" id="IPR044925">
    <property type="entry name" value="His-Me_finger_sf"/>
</dbReference>
<dbReference type="SUPFAM" id="SSF54060">
    <property type="entry name" value="His-Me finger endonucleases"/>
    <property type="match status" value="1"/>
</dbReference>
<evidence type="ECO:0008006" key="3">
    <source>
        <dbReference type="Google" id="ProtNLM"/>
    </source>
</evidence>
<dbReference type="Proteomes" id="UP000199114">
    <property type="component" value="Unassembled WGS sequence"/>
</dbReference>
<dbReference type="AlphaFoldDB" id="A0A1H9LVL6"/>
<protein>
    <recommendedName>
        <fullName evidence="3">HNH endonuclease</fullName>
    </recommendedName>
</protein>
<reference evidence="2" key="1">
    <citation type="submission" date="2016-10" db="EMBL/GenBank/DDBJ databases">
        <authorList>
            <person name="Varghese N."/>
            <person name="Submissions S."/>
        </authorList>
    </citation>
    <scope>NUCLEOTIDE SEQUENCE [LARGE SCALE GENOMIC DNA]</scope>
    <source>
        <strain evidence="2">DSM 25055</strain>
    </source>
</reference>
<gene>
    <name evidence="1" type="ORF">SAMN04489841_3086</name>
</gene>
<dbReference type="EMBL" id="FOFD01000004">
    <property type="protein sequence ID" value="SER14883.1"/>
    <property type="molecule type" value="Genomic_DNA"/>
</dbReference>
<dbReference type="STRING" id="1186196.SAMN04489841_3086"/>
<evidence type="ECO:0000313" key="1">
    <source>
        <dbReference type="EMBL" id="SER14883.1"/>
    </source>
</evidence>
<dbReference type="Gene3D" id="3.90.75.20">
    <property type="match status" value="1"/>
</dbReference>
<accession>A0A1H9LVL6</accession>
<organism evidence="1 2">
    <name type="scientific">Natrinema salaciae</name>
    <dbReference type="NCBI Taxonomy" id="1186196"/>
    <lineage>
        <taxon>Archaea</taxon>
        <taxon>Methanobacteriati</taxon>
        <taxon>Methanobacteriota</taxon>
        <taxon>Stenosarchaea group</taxon>
        <taxon>Halobacteria</taxon>
        <taxon>Halobacteriales</taxon>
        <taxon>Natrialbaceae</taxon>
        <taxon>Natrinema</taxon>
    </lineage>
</organism>
<sequence length="83" mass="9560">MTVSVHQTGLGYEYVRCRVGDDDSTIYIHQLVACLEHDPRAVFSDEFDVHHCNHVPWDNRPENVVLEEAYDHRCAHLEGRSPA</sequence>
<dbReference type="RefSeq" id="WP_090618694.1">
    <property type="nucleotide sequence ID" value="NZ_FOFD01000004.1"/>
</dbReference>
<evidence type="ECO:0000313" key="2">
    <source>
        <dbReference type="Proteomes" id="UP000199114"/>
    </source>
</evidence>
<proteinExistence type="predicted"/>
<dbReference type="OrthoDB" id="223711at2157"/>
<keyword evidence="2" id="KW-1185">Reference proteome</keyword>
<name>A0A1H9LVL6_9EURY</name>